<proteinExistence type="predicted"/>
<protein>
    <submittedName>
        <fullName evidence="1">Uncharacterized protein</fullName>
    </submittedName>
</protein>
<gene>
    <name evidence="1" type="ORF">AMECASPLE_033787</name>
</gene>
<keyword evidence="2" id="KW-1185">Reference proteome</keyword>
<reference evidence="1 2" key="1">
    <citation type="submission" date="2021-06" db="EMBL/GenBank/DDBJ databases">
        <authorList>
            <person name="Palmer J.M."/>
        </authorList>
    </citation>
    <scope>NUCLEOTIDE SEQUENCE [LARGE SCALE GENOMIC DNA]</scope>
    <source>
        <strain evidence="1 2">AS_MEX2019</strain>
        <tissue evidence="1">Muscle</tissue>
    </source>
</reference>
<dbReference type="EMBL" id="JAHRIP010042277">
    <property type="protein sequence ID" value="MEQ2297340.1"/>
    <property type="molecule type" value="Genomic_DNA"/>
</dbReference>
<comment type="caution">
    <text evidence="1">The sequence shown here is derived from an EMBL/GenBank/DDBJ whole genome shotgun (WGS) entry which is preliminary data.</text>
</comment>
<evidence type="ECO:0000313" key="2">
    <source>
        <dbReference type="Proteomes" id="UP001469553"/>
    </source>
</evidence>
<accession>A0ABV0YU08</accession>
<sequence length="106" mass="11365">MFGDGCTVEQLVGLLPCSKKVLGSTPSWGSFFVFSPWGLPRYSSFLPQSKNMTVRLFGLSKLPLGMNECVYSCLSCVCVSVLPCDVLVTCPGTSFPATHYGGSGRK</sequence>
<name>A0ABV0YU08_9TELE</name>
<organism evidence="1 2">
    <name type="scientific">Ameca splendens</name>
    <dbReference type="NCBI Taxonomy" id="208324"/>
    <lineage>
        <taxon>Eukaryota</taxon>
        <taxon>Metazoa</taxon>
        <taxon>Chordata</taxon>
        <taxon>Craniata</taxon>
        <taxon>Vertebrata</taxon>
        <taxon>Euteleostomi</taxon>
        <taxon>Actinopterygii</taxon>
        <taxon>Neopterygii</taxon>
        <taxon>Teleostei</taxon>
        <taxon>Neoteleostei</taxon>
        <taxon>Acanthomorphata</taxon>
        <taxon>Ovalentaria</taxon>
        <taxon>Atherinomorphae</taxon>
        <taxon>Cyprinodontiformes</taxon>
        <taxon>Goodeidae</taxon>
        <taxon>Ameca</taxon>
    </lineage>
</organism>
<evidence type="ECO:0000313" key="1">
    <source>
        <dbReference type="EMBL" id="MEQ2297340.1"/>
    </source>
</evidence>
<dbReference type="Proteomes" id="UP001469553">
    <property type="component" value="Unassembled WGS sequence"/>
</dbReference>